<protein>
    <recommendedName>
        <fullName evidence="2">Knr4/Smi1-like domain-containing protein</fullName>
    </recommendedName>
</protein>
<feature type="region of interest" description="Disordered" evidence="1">
    <location>
        <begin position="54"/>
        <end position="80"/>
    </location>
</feature>
<accession>A0A9X3N4K2</accession>
<proteinExistence type="predicted"/>
<sequence length="142" mass="15592">MSAGDAGHQGAMRYSEEEIAAEEERLGAKLPDELRERLLAGVPESVLVKTTDGEDMDFSVWGPSTTDSDSKGREYPTPGMTKETQEVREMMGEFFPDDIVVAWGADGTGDLVVVLKDGSLAWWRHDDSDDELVAVEVDWDGP</sequence>
<dbReference type="RefSeq" id="WP_270023659.1">
    <property type="nucleotide sequence ID" value="NZ_JAPDDP010000004.1"/>
</dbReference>
<keyword evidence="4" id="KW-1185">Reference proteome</keyword>
<evidence type="ECO:0000313" key="4">
    <source>
        <dbReference type="Proteomes" id="UP001147653"/>
    </source>
</evidence>
<gene>
    <name evidence="3" type="ORF">OJ997_03685</name>
</gene>
<dbReference type="EMBL" id="JAPDDP010000004">
    <property type="protein sequence ID" value="MDA0179386.1"/>
    <property type="molecule type" value="Genomic_DNA"/>
</dbReference>
<feature type="region of interest" description="Disordered" evidence="1">
    <location>
        <begin position="1"/>
        <end position="27"/>
    </location>
</feature>
<dbReference type="Pfam" id="PF09346">
    <property type="entry name" value="SMI1_KNR4"/>
    <property type="match status" value="1"/>
</dbReference>
<comment type="caution">
    <text evidence="3">The sequence shown here is derived from an EMBL/GenBank/DDBJ whole genome shotgun (WGS) entry which is preliminary data.</text>
</comment>
<evidence type="ECO:0000256" key="1">
    <source>
        <dbReference type="SAM" id="MobiDB-lite"/>
    </source>
</evidence>
<reference evidence="3" key="1">
    <citation type="submission" date="2022-10" db="EMBL/GenBank/DDBJ databases">
        <title>The WGS of Solirubrobacter phytolaccae KCTC 29190.</title>
        <authorList>
            <person name="Jiang Z."/>
        </authorList>
    </citation>
    <scope>NUCLEOTIDE SEQUENCE</scope>
    <source>
        <strain evidence="3">KCTC 29190</strain>
    </source>
</reference>
<dbReference type="AlphaFoldDB" id="A0A9X3N4K2"/>
<name>A0A9X3N4K2_9ACTN</name>
<evidence type="ECO:0000259" key="2">
    <source>
        <dbReference type="Pfam" id="PF09346"/>
    </source>
</evidence>
<dbReference type="InterPro" id="IPR037883">
    <property type="entry name" value="Knr4/Smi1-like_sf"/>
</dbReference>
<dbReference type="Proteomes" id="UP001147653">
    <property type="component" value="Unassembled WGS sequence"/>
</dbReference>
<evidence type="ECO:0000313" key="3">
    <source>
        <dbReference type="EMBL" id="MDA0179386.1"/>
    </source>
</evidence>
<dbReference type="InterPro" id="IPR018958">
    <property type="entry name" value="Knr4/Smi1-like_dom"/>
</dbReference>
<dbReference type="SUPFAM" id="SSF160631">
    <property type="entry name" value="SMI1/KNR4-like"/>
    <property type="match status" value="1"/>
</dbReference>
<feature type="domain" description="Knr4/Smi1-like" evidence="2">
    <location>
        <begin position="15"/>
        <end position="131"/>
    </location>
</feature>
<organism evidence="3 4">
    <name type="scientific">Solirubrobacter phytolaccae</name>
    <dbReference type="NCBI Taxonomy" id="1404360"/>
    <lineage>
        <taxon>Bacteria</taxon>
        <taxon>Bacillati</taxon>
        <taxon>Actinomycetota</taxon>
        <taxon>Thermoleophilia</taxon>
        <taxon>Solirubrobacterales</taxon>
        <taxon>Solirubrobacteraceae</taxon>
        <taxon>Solirubrobacter</taxon>
    </lineage>
</organism>